<evidence type="ECO:0000313" key="3">
    <source>
        <dbReference type="Proteomes" id="UP000011058"/>
    </source>
</evidence>
<protein>
    <recommendedName>
        <fullName evidence="4">Phosphatidic acid phosphatase type 2/haloperoxidase domain-containing protein</fullName>
    </recommendedName>
</protein>
<gene>
    <name evidence="2" type="ORF">FAES_2143</name>
</gene>
<feature type="transmembrane region" description="Helical" evidence="1">
    <location>
        <begin position="173"/>
        <end position="194"/>
    </location>
</feature>
<dbReference type="eggNOG" id="COG0671">
    <property type="taxonomic scope" value="Bacteria"/>
</dbReference>
<dbReference type="STRING" id="1166018.FAES_2143"/>
<keyword evidence="1" id="KW-1133">Transmembrane helix</keyword>
<keyword evidence="3" id="KW-1185">Reference proteome</keyword>
<dbReference type="AlphaFoldDB" id="I0K7P9"/>
<evidence type="ECO:0008006" key="4">
    <source>
        <dbReference type="Google" id="ProtNLM"/>
    </source>
</evidence>
<name>I0K7P9_9BACT</name>
<feature type="transmembrane region" description="Helical" evidence="1">
    <location>
        <begin position="96"/>
        <end position="114"/>
    </location>
</feature>
<accession>I0K7P9</accession>
<keyword evidence="1" id="KW-0472">Membrane</keyword>
<dbReference type="PATRIC" id="fig|1166018.3.peg.3894"/>
<keyword evidence="1" id="KW-0812">Transmembrane</keyword>
<evidence type="ECO:0000256" key="1">
    <source>
        <dbReference type="SAM" id="Phobius"/>
    </source>
</evidence>
<organism evidence="2 3">
    <name type="scientific">Fibrella aestuarina BUZ 2</name>
    <dbReference type="NCBI Taxonomy" id="1166018"/>
    <lineage>
        <taxon>Bacteria</taxon>
        <taxon>Pseudomonadati</taxon>
        <taxon>Bacteroidota</taxon>
        <taxon>Cytophagia</taxon>
        <taxon>Cytophagales</taxon>
        <taxon>Spirosomataceae</taxon>
        <taxon>Fibrella</taxon>
    </lineage>
</organism>
<dbReference type="EMBL" id="HE796683">
    <property type="protein sequence ID" value="CCH00152.1"/>
    <property type="molecule type" value="Genomic_DNA"/>
</dbReference>
<dbReference type="HOGENOM" id="CLU_093776_1_1_10"/>
<dbReference type="Proteomes" id="UP000011058">
    <property type="component" value="Chromosome"/>
</dbReference>
<feature type="transmembrane region" description="Helical" evidence="1">
    <location>
        <begin position="25"/>
        <end position="50"/>
    </location>
</feature>
<feature type="transmembrane region" description="Helical" evidence="1">
    <location>
        <begin position="121"/>
        <end position="141"/>
    </location>
</feature>
<sequence>MPTWLFALLLYGAPARLNVDTYSLGARFSVLVLLFLGTFALPSLLIFYLYRIGYLRDMTMPDRADRRLPFLLTGFIYTGVTYFFAFRMSLFSATSPGVSVLLAGITLSILLVGMINQYWKISAHSVGVGGVLGAVAGLLAKSGDTDLFLPLVGLIAISGLVGSARLQLNAHTLAQVGAGLGLGLLVSLASVSWLL</sequence>
<proteinExistence type="predicted"/>
<evidence type="ECO:0000313" key="2">
    <source>
        <dbReference type="EMBL" id="CCH00152.1"/>
    </source>
</evidence>
<feature type="transmembrane region" description="Helical" evidence="1">
    <location>
        <begin position="70"/>
        <end position="90"/>
    </location>
</feature>
<dbReference type="OrthoDB" id="9786064at2"/>
<reference evidence="2 3" key="1">
    <citation type="journal article" date="2012" name="J. Bacteriol.">
        <title>Genome Sequence of Fibrella aestuarina BUZ 2T, a Filamentous Marine Bacterium.</title>
        <authorList>
            <person name="Filippini M."/>
            <person name="Qi W."/>
            <person name="Blom J."/>
            <person name="Goesmann A."/>
            <person name="Smits T.H."/>
            <person name="Bagheri H.C."/>
        </authorList>
    </citation>
    <scope>NUCLEOTIDE SEQUENCE [LARGE SCALE GENOMIC DNA]</scope>
    <source>
        <strain evidence="3">BUZ 2T</strain>
    </source>
</reference>
<dbReference type="KEGG" id="fae:FAES_2143"/>